<keyword evidence="7 8" id="KW-0472">Membrane</keyword>
<organism evidence="9 10">
    <name type="scientific">Fibrobacter succinogenes (strain ATCC 19169 / S85)</name>
    <dbReference type="NCBI Taxonomy" id="59374"/>
    <lineage>
        <taxon>Bacteria</taxon>
        <taxon>Pseudomonadati</taxon>
        <taxon>Fibrobacterota</taxon>
        <taxon>Fibrobacteria</taxon>
        <taxon>Fibrobacterales</taxon>
        <taxon>Fibrobacteraceae</taxon>
        <taxon>Fibrobacter</taxon>
    </lineage>
</organism>
<keyword evidence="10" id="KW-1185">Reference proteome</keyword>
<dbReference type="SUPFAM" id="SSF81345">
    <property type="entry name" value="ABC transporter involved in vitamin B12 uptake, BtuC"/>
    <property type="match status" value="1"/>
</dbReference>
<feature type="transmembrane region" description="Helical" evidence="8">
    <location>
        <begin position="143"/>
        <end position="165"/>
    </location>
</feature>
<evidence type="ECO:0000256" key="5">
    <source>
        <dbReference type="ARBA" id="ARBA00022692"/>
    </source>
</evidence>
<keyword evidence="6 8" id="KW-1133">Transmembrane helix</keyword>
<dbReference type="PANTHER" id="PTHR30472">
    <property type="entry name" value="FERRIC ENTEROBACTIN TRANSPORT SYSTEM PERMEASE PROTEIN"/>
    <property type="match status" value="1"/>
</dbReference>
<evidence type="ECO:0000256" key="2">
    <source>
        <dbReference type="ARBA" id="ARBA00007935"/>
    </source>
</evidence>
<feature type="transmembrane region" description="Helical" evidence="8">
    <location>
        <begin position="276"/>
        <end position="294"/>
    </location>
</feature>
<comment type="subcellular location">
    <subcellularLocation>
        <location evidence="1">Cell membrane</location>
        <topology evidence="1">Multi-pass membrane protein</topology>
    </subcellularLocation>
</comment>
<reference evidence="9" key="1">
    <citation type="submission" date="2009-10" db="EMBL/GenBank/DDBJ databases">
        <title>Complete sequence of Fibrobacter succinogenes subsp. succinogenes S85.</title>
        <authorList>
            <consortium name="US DOE Joint Genome Institute"/>
            <person name="Lucas S."/>
            <person name="Copeland A."/>
            <person name="Lapidus A."/>
            <person name="Glavina del Rio T."/>
            <person name="Tice H."/>
            <person name="Bruce D."/>
            <person name="Goodwin L."/>
            <person name="Pitluck S."/>
            <person name="Chertkov O."/>
            <person name="Detter J.C."/>
            <person name="Han C."/>
            <person name="Tapia R."/>
            <person name="Larimer F."/>
            <person name="Land M."/>
            <person name="Hauser L."/>
            <person name="Kyrpides N."/>
            <person name="Mikhailova N."/>
            <person name="Weimer P.J."/>
            <person name="Stevenson D.M."/>
            <person name="Boyum J."/>
            <person name="Brumm P.I."/>
            <person name="Mead D."/>
        </authorList>
    </citation>
    <scope>NUCLEOTIDE SEQUENCE [LARGE SCALE GENOMIC DNA]</scope>
    <source>
        <strain evidence="9">S85</strain>
    </source>
</reference>
<gene>
    <name evidence="9" type="ordered locus">Fisuc_0195</name>
</gene>
<feature type="transmembrane region" description="Helical" evidence="8">
    <location>
        <begin position="90"/>
        <end position="111"/>
    </location>
</feature>
<feature type="transmembrane region" description="Helical" evidence="8">
    <location>
        <begin position="117"/>
        <end position="136"/>
    </location>
</feature>
<dbReference type="Pfam" id="PF01032">
    <property type="entry name" value="FecCD"/>
    <property type="match status" value="1"/>
</dbReference>
<comment type="similarity">
    <text evidence="2">Belongs to the binding-protein-dependent transport system permease family. FecCD subfamily.</text>
</comment>
<evidence type="ECO:0000256" key="6">
    <source>
        <dbReference type="ARBA" id="ARBA00022989"/>
    </source>
</evidence>
<evidence type="ECO:0000313" key="9">
    <source>
        <dbReference type="EMBL" id="ACX73808.1"/>
    </source>
</evidence>
<keyword evidence="5 8" id="KW-0812">Transmembrane</keyword>
<accession>A0ABM5LEB6</accession>
<evidence type="ECO:0000256" key="4">
    <source>
        <dbReference type="ARBA" id="ARBA00022475"/>
    </source>
</evidence>
<feature type="transmembrane region" description="Helical" evidence="8">
    <location>
        <begin position="234"/>
        <end position="264"/>
    </location>
</feature>
<evidence type="ECO:0000256" key="1">
    <source>
        <dbReference type="ARBA" id="ARBA00004651"/>
    </source>
</evidence>
<dbReference type="RefSeq" id="WP_012820038.1">
    <property type="nucleotide sequence ID" value="NC_013410.1"/>
</dbReference>
<dbReference type="CDD" id="cd06550">
    <property type="entry name" value="TM_ABC_iron-siderophores_like"/>
    <property type="match status" value="1"/>
</dbReference>
<feature type="transmembrane region" description="Helical" evidence="8">
    <location>
        <begin position="191"/>
        <end position="213"/>
    </location>
</feature>
<sequence>MFLRRRLFGFIALAVLIVLLCVATLCYGVVDIPFASVVQSLFSPGDDVSSNILWNLRIPKMIAAVLAGASLAVSGLSLQTVFRNPLAGPFVLGISSGASLGVALALLAGVGFGSVGVLGSAALGALLVTFIVMFVATRFAQTGVLLIVGLLTGYFIDAIVSVLIAGNSSESLRVYVAWGMGSFGRVTLGDVWIFTCAILVGLVLIGGSLRYLNAALLGDDFAHGLGLNVKRSKICVLLGASLLAGTTTAFCGPVAFIGIAVPHLAYMLFKTTNHRLLLPGAALCGVALALLAGLFPASVPLNAVLSLVGVPVILWVLVRGSGARF</sequence>
<dbReference type="PANTHER" id="PTHR30472:SF41">
    <property type="entry name" value="TRANSPORT SYSTEM PERMEASE PROTEIN"/>
    <property type="match status" value="1"/>
</dbReference>
<keyword evidence="4" id="KW-1003">Cell membrane</keyword>
<evidence type="ECO:0000313" key="10">
    <source>
        <dbReference type="Proteomes" id="UP000001497"/>
    </source>
</evidence>
<keyword evidence="3" id="KW-0813">Transport</keyword>
<dbReference type="InterPro" id="IPR000522">
    <property type="entry name" value="ABC_transptr_permease_BtuC"/>
</dbReference>
<evidence type="ECO:0000256" key="3">
    <source>
        <dbReference type="ARBA" id="ARBA00022448"/>
    </source>
</evidence>
<dbReference type="EMBL" id="CP001792">
    <property type="protein sequence ID" value="ACX73808.1"/>
    <property type="molecule type" value="Genomic_DNA"/>
</dbReference>
<feature type="transmembrane region" description="Helical" evidence="8">
    <location>
        <begin position="301"/>
        <end position="318"/>
    </location>
</feature>
<dbReference type="Proteomes" id="UP000001497">
    <property type="component" value="Chromosome"/>
</dbReference>
<name>A0ABM5LEB6_FIBSS</name>
<evidence type="ECO:0000256" key="7">
    <source>
        <dbReference type="ARBA" id="ARBA00023136"/>
    </source>
</evidence>
<evidence type="ECO:0000256" key="8">
    <source>
        <dbReference type="SAM" id="Phobius"/>
    </source>
</evidence>
<feature type="transmembrane region" description="Helical" evidence="8">
    <location>
        <begin position="52"/>
        <end position="78"/>
    </location>
</feature>
<dbReference type="InterPro" id="IPR037294">
    <property type="entry name" value="ABC_BtuC-like"/>
</dbReference>
<dbReference type="Gene3D" id="1.10.3470.10">
    <property type="entry name" value="ABC transporter involved in vitamin B12 uptake, BtuC"/>
    <property type="match status" value="1"/>
</dbReference>
<proteinExistence type="inferred from homology"/>
<protein>
    <submittedName>
        <fullName evidence="9">Transport system permease protein</fullName>
    </submittedName>
</protein>